<evidence type="ECO:0000256" key="1">
    <source>
        <dbReference type="ARBA" id="ARBA00022448"/>
    </source>
</evidence>
<name>A0ABR0WZU2_REHGL</name>
<dbReference type="InterPro" id="IPR057291">
    <property type="entry name" value="CHX17_2nd"/>
</dbReference>
<accession>A0ABR0WZU2</accession>
<keyword evidence="4" id="KW-0406">Ion transport</keyword>
<evidence type="ECO:0000256" key="3">
    <source>
        <dbReference type="ARBA" id="ARBA00022958"/>
    </source>
</evidence>
<dbReference type="EMBL" id="JABTTQ020000007">
    <property type="protein sequence ID" value="KAK6152478.1"/>
    <property type="molecule type" value="Genomic_DNA"/>
</dbReference>
<evidence type="ECO:0000256" key="2">
    <source>
        <dbReference type="ARBA" id="ARBA00022538"/>
    </source>
</evidence>
<dbReference type="Proteomes" id="UP001318860">
    <property type="component" value="Unassembled WGS sequence"/>
</dbReference>
<dbReference type="PANTHER" id="PTHR32468">
    <property type="entry name" value="CATION/H + ANTIPORTER"/>
    <property type="match status" value="1"/>
</dbReference>
<evidence type="ECO:0000313" key="6">
    <source>
        <dbReference type="EMBL" id="KAK6152478.1"/>
    </source>
</evidence>
<comment type="caution">
    <text evidence="6">The sequence shown here is derived from an EMBL/GenBank/DDBJ whole genome shotgun (WGS) entry which is preliminary data.</text>
</comment>
<dbReference type="PANTHER" id="PTHR32468:SF0">
    <property type="entry name" value="K(+)_H(+) ANTIPORTER 1"/>
    <property type="match status" value="1"/>
</dbReference>
<feature type="domain" description="Cation/H(+) antiporter central" evidence="5">
    <location>
        <begin position="1"/>
        <end position="65"/>
    </location>
</feature>
<keyword evidence="1" id="KW-0813">Transport</keyword>
<sequence length="191" mass="20897">MHEDICHIAEKKRAALIILPFHKQWKREDDQVIEINLGQGWRGVNERVLTNAPCSIAVLVDRGFGLGLGLETGASNRDDPVKRICIPFLGGPDSREALQLGGRMADNPGMRITVIRFSISAGEIDEQNNNLFGISKDHREEQIGGLLASSQHGINSSILVIQQHDSAPNGHAARLKIVHGKDGSFGECEHL</sequence>
<proteinExistence type="predicted"/>
<keyword evidence="2" id="KW-0633">Potassium transport</keyword>
<dbReference type="Gene3D" id="3.40.50.12370">
    <property type="match status" value="1"/>
</dbReference>
<organism evidence="6 7">
    <name type="scientific">Rehmannia glutinosa</name>
    <name type="common">Chinese foxglove</name>
    <dbReference type="NCBI Taxonomy" id="99300"/>
    <lineage>
        <taxon>Eukaryota</taxon>
        <taxon>Viridiplantae</taxon>
        <taxon>Streptophyta</taxon>
        <taxon>Embryophyta</taxon>
        <taxon>Tracheophyta</taxon>
        <taxon>Spermatophyta</taxon>
        <taxon>Magnoliopsida</taxon>
        <taxon>eudicotyledons</taxon>
        <taxon>Gunneridae</taxon>
        <taxon>Pentapetalae</taxon>
        <taxon>asterids</taxon>
        <taxon>lamiids</taxon>
        <taxon>Lamiales</taxon>
        <taxon>Orobanchaceae</taxon>
        <taxon>Rehmannieae</taxon>
        <taxon>Rehmannia</taxon>
    </lineage>
</organism>
<reference evidence="6 7" key="1">
    <citation type="journal article" date="2021" name="Comput. Struct. Biotechnol. J.">
        <title>De novo genome assembly of the potent medicinal plant Rehmannia glutinosa using nanopore technology.</title>
        <authorList>
            <person name="Ma L."/>
            <person name="Dong C."/>
            <person name="Song C."/>
            <person name="Wang X."/>
            <person name="Zheng X."/>
            <person name="Niu Y."/>
            <person name="Chen S."/>
            <person name="Feng W."/>
        </authorList>
    </citation>
    <scope>NUCLEOTIDE SEQUENCE [LARGE SCALE GENOMIC DNA]</scope>
    <source>
        <strain evidence="6">DH-2019</strain>
    </source>
</reference>
<evidence type="ECO:0000313" key="7">
    <source>
        <dbReference type="Proteomes" id="UP001318860"/>
    </source>
</evidence>
<dbReference type="Pfam" id="PF23256">
    <property type="entry name" value="CHX17_2nd"/>
    <property type="match status" value="1"/>
</dbReference>
<protein>
    <recommendedName>
        <fullName evidence="5">Cation/H(+) antiporter central domain-containing protein</fullName>
    </recommendedName>
</protein>
<evidence type="ECO:0000259" key="5">
    <source>
        <dbReference type="Pfam" id="PF23256"/>
    </source>
</evidence>
<evidence type="ECO:0000256" key="4">
    <source>
        <dbReference type="ARBA" id="ARBA00023065"/>
    </source>
</evidence>
<keyword evidence="7" id="KW-1185">Reference proteome</keyword>
<keyword evidence="3" id="KW-0630">Potassium</keyword>
<dbReference type="InterPro" id="IPR050794">
    <property type="entry name" value="CPA2_transporter"/>
</dbReference>
<gene>
    <name evidence="6" type="ORF">DH2020_015113</name>
</gene>